<protein>
    <submittedName>
        <fullName evidence="2">Uncharacterized protein</fullName>
    </submittedName>
</protein>
<dbReference type="PATRIC" id="fig|1727163.4.peg.1577"/>
<reference evidence="2 3" key="2">
    <citation type="journal article" date="2016" name="Genome Announc.">
        <title>Complete Genome Sequence of Algoriphagus sp. Strain M8-2, Isolated from a Brackish Lake.</title>
        <authorList>
            <person name="Muraguchi Y."/>
            <person name="Kushimoto K."/>
            <person name="Ohtsubo Y."/>
            <person name="Suzuki T."/>
            <person name="Dohra H."/>
            <person name="Kimbara K."/>
            <person name="Shintani M."/>
        </authorList>
    </citation>
    <scope>NUCLEOTIDE SEQUENCE [LARGE SCALE GENOMIC DNA]</scope>
    <source>
        <strain evidence="2 3">M8-2</strain>
    </source>
</reference>
<reference evidence="3" key="1">
    <citation type="submission" date="2015-09" db="EMBL/GenBank/DDBJ databases">
        <title>Complete sequence of Algoriphagus sp. M8-2.</title>
        <authorList>
            <person name="Shintani M."/>
        </authorList>
    </citation>
    <scope>NUCLEOTIDE SEQUENCE [LARGE SCALE GENOMIC DNA]</scope>
    <source>
        <strain evidence="3">M8-2</strain>
    </source>
</reference>
<evidence type="ECO:0000313" key="3">
    <source>
        <dbReference type="Proteomes" id="UP000073816"/>
    </source>
</evidence>
<evidence type="ECO:0000256" key="1">
    <source>
        <dbReference type="SAM" id="MobiDB-lite"/>
    </source>
</evidence>
<dbReference type="EMBL" id="CP012836">
    <property type="protein sequence ID" value="AMQ56273.1"/>
    <property type="molecule type" value="Genomic_DNA"/>
</dbReference>
<evidence type="ECO:0000313" key="2">
    <source>
        <dbReference type="EMBL" id="AMQ56273.1"/>
    </source>
</evidence>
<dbReference type="AlphaFoldDB" id="A0A142EMB8"/>
<feature type="region of interest" description="Disordered" evidence="1">
    <location>
        <begin position="1"/>
        <end position="54"/>
    </location>
</feature>
<keyword evidence="3" id="KW-1185">Reference proteome</keyword>
<organism evidence="2 3">
    <name type="scientific">Algoriphagus sanaruensis</name>
    <dbReference type="NCBI Taxonomy" id="1727163"/>
    <lineage>
        <taxon>Bacteria</taxon>
        <taxon>Pseudomonadati</taxon>
        <taxon>Bacteroidota</taxon>
        <taxon>Cytophagia</taxon>
        <taxon>Cytophagales</taxon>
        <taxon>Cyclobacteriaceae</taxon>
        <taxon>Algoriphagus</taxon>
    </lineage>
</organism>
<accession>A0A142EMB8</accession>
<sequence length="64" mass="7214">MHCETGFANTNVTGHAKRRQCNNKTKGQMNRQANASAKSKEVQPHPQGDTQLHHICFCPDKRPE</sequence>
<proteinExistence type="predicted"/>
<dbReference type="KEGG" id="alm:AO498_07580"/>
<dbReference type="Proteomes" id="UP000073816">
    <property type="component" value="Chromosome"/>
</dbReference>
<name>A0A142EMB8_9BACT</name>
<feature type="compositionally biased region" description="Polar residues" evidence="1">
    <location>
        <begin position="22"/>
        <end position="37"/>
    </location>
</feature>
<dbReference type="STRING" id="1727163.AO498_07580"/>
<gene>
    <name evidence="2" type="ORF">AO498_07580</name>
</gene>